<name>A0A1T2KV52_9GAMM</name>
<gene>
    <name evidence="3" type="ORF">BOW51_05845</name>
</gene>
<dbReference type="Pfam" id="PF00497">
    <property type="entry name" value="SBP_bac_3"/>
    <property type="match status" value="1"/>
</dbReference>
<evidence type="ECO:0000259" key="2">
    <source>
        <dbReference type="Pfam" id="PF00497"/>
    </source>
</evidence>
<reference evidence="3 4" key="1">
    <citation type="submission" date="2016-11" db="EMBL/GenBank/DDBJ databases">
        <title>Mixed transmission modes and dynamic genome evolution in an obligate animal-bacterial symbiosis.</title>
        <authorList>
            <person name="Russell S.L."/>
            <person name="Corbett-Detig R.B."/>
            <person name="Cavanaugh C.M."/>
        </authorList>
    </citation>
    <scope>NUCLEOTIDE SEQUENCE [LARGE SCALE GENOMIC DNA]</scope>
    <source>
        <strain evidence="3">Se-Cadez</strain>
    </source>
</reference>
<comment type="caution">
    <text evidence="3">The sequence shown here is derived from an EMBL/GenBank/DDBJ whole genome shotgun (WGS) entry which is preliminary data.</text>
</comment>
<dbReference type="InterPro" id="IPR001638">
    <property type="entry name" value="Solute-binding_3/MltF_N"/>
</dbReference>
<dbReference type="Gene3D" id="3.40.190.10">
    <property type="entry name" value="Periplasmic binding protein-like II"/>
    <property type="match status" value="1"/>
</dbReference>
<dbReference type="EMBL" id="MPRJ01000028">
    <property type="protein sequence ID" value="OOZ36727.1"/>
    <property type="molecule type" value="Genomic_DNA"/>
</dbReference>
<proteinExistence type="predicted"/>
<dbReference type="Proteomes" id="UP000190896">
    <property type="component" value="Unassembled WGS sequence"/>
</dbReference>
<keyword evidence="1" id="KW-0732">Signal</keyword>
<accession>A0A1T2KV52</accession>
<feature type="chain" id="PRO_5013318294" description="Solute-binding protein family 3/N-terminal domain-containing protein" evidence="1">
    <location>
        <begin position="31"/>
        <end position="128"/>
    </location>
</feature>
<evidence type="ECO:0000256" key="1">
    <source>
        <dbReference type="SAM" id="SignalP"/>
    </source>
</evidence>
<dbReference type="SUPFAM" id="SSF53850">
    <property type="entry name" value="Periplasmic binding protein-like II"/>
    <property type="match status" value="1"/>
</dbReference>
<dbReference type="OrthoDB" id="9799090at2"/>
<sequence length="128" mass="14784">MNLPNRLFPSSFLIRLVLMMSLCISFPVAAAQETIRLGIYHNPPLSFVEGNREPSGFVPDLLKYISDQEDWRIEYVTCDWDECNSLLSFGEIHMLSPVSVSEGRARRYDFNRESFFVNWGADRDGWKG</sequence>
<evidence type="ECO:0000313" key="4">
    <source>
        <dbReference type="Proteomes" id="UP000190896"/>
    </source>
</evidence>
<organism evidence="3 4">
    <name type="scientific">Solemya velesiana gill symbiont</name>
    <dbReference type="NCBI Taxonomy" id="1918948"/>
    <lineage>
        <taxon>Bacteria</taxon>
        <taxon>Pseudomonadati</taxon>
        <taxon>Pseudomonadota</taxon>
        <taxon>Gammaproteobacteria</taxon>
        <taxon>sulfur-oxidizing symbionts</taxon>
    </lineage>
</organism>
<evidence type="ECO:0000313" key="3">
    <source>
        <dbReference type="EMBL" id="OOZ36727.1"/>
    </source>
</evidence>
<feature type="signal peptide" evidence="1">
    <location>
        <begin position="1"/>
        <end position="30"/>
    </location>
</feature>
<keyword evidence="4" id="KW-1185">Reference proteome</keyword>
<feature type="domain" description="Solute-binding protein family 3/N-terminal" evidence="2">
    <location>
        <begin position="36"/>
        <end position="111"/>
    </location>
</feature>
<dbReference type="AlphaFoldDB" id="A0A1T2KV52"/>
<protein>
    <recommendedName>
        <fullName evidence="2">Solute-binding protein family 3/N-terminal domain-containing protein</fullName>
    </recommendedName>
</protein>